<name>A0ABV7Y4K5_9ACTN</name>
<dbReference type="Pfam" id="PF01381">
    <property type="entry name" value="HTH_3"/>
    <property type="match status" value="1"/>
</dbReference>
<dbReference type="InterPro" id="IPR010982">
    <property type="entry name" value="Lambda_DNA-bd_dom_sf"/>
</dbReference>
<evidence type="ECO:0000259" key="1">
    <source>
        <dbReference type="PROSITE" id="PS50943"/>
    </source>
</evidence>
<dbReference type="InterPro" id="IPR001387">
    <property type="entry name" value="Cro/C1-type_HTH"/>
</dbReference>
<sequence>MEFAEVIRRRRAELGISQADLARSIGVDPRQVRRYEAGEQYPVLPVAVKMSEALDVSLAELAGLPAHDVDLAGDWYTAWQSWKDGRELVAVQLTRFEQQGELITVTATHRGRDVEAGGYLWRGELRLWSNDTLLGWYVATDGPVQAKGTLYFHLHQNGLSARGRWVGLSFDGPIVTGFSAFARTEDEARNVIAELQGGSR</sequence>
<dbReference type="PROSITE" id="PS50943">
    <property type="entry name" value="HTH_CROC1"/>
    <property type="match status" value="1"/>
</dbReference>
<protein>
    <submittedName>
        <fullName evidence="2">Helix-turn-helix transcriptional regulator</fullName>
    </submittedName>
</protein>
<gene>
    <name evidence="2" type="ORF">ACFOUW_05085</name>
</gene>
<dbReference type="SUPFAM" id="SSF47413">
    <property type="entry name" value="lambda repressor-like DNA-binding domains"/>
    <property type="match status" value="1"/>
</dbReference>
<dbReference type="Gene3D" id="1.10.260.40">
    <property type="entry name" value="lambda repressor-like DNA-binding domains"/>
    <property type="match status" value="1"/>
</dbReference>
<evidence type="ECO:0000313" key="3">
    <source>
        <dbReference type="Proteomes" id="UP001595699"/>
    </source>
</evidence>
<dbReference type="RefSeq" id="WP_205119995.1">
    <property type="nucleotide sequence ID" value="NZ_JAFBCM010000001.1"/>
</dbReference>
<reference evidence="3" key="1">
    <citation type="journal article" date="2019" name="Int. J. Syst. Evol. Microbiol.">
        <title>The Global Catalogue of Microorganisms (GCM) 10K type strain sequencing project: providing services to taxonomists for standard genome sequencing and annotation.</title>
        <authorList>
            <consortium name="The Broad Institute Genomics Platform"/>
            <consortium name="The Broad Institute Genome Sequencing Center for Infectious Disease"/>
            <person name="Wu L."/>
            <person name="Ma J."/>
        </authorList>
    </citation>
    <scope>NUCLEOTIDE SEQUENCE [LARGE SCALE GENOMIC DNA]</scope>
    <source>
        <strain evidence="3">CGMCC 4.7241</strain>
    </source>
</reference>
<feature type="domain" description="HTH cro/C1-type" evidence="1">
    <location>
        <begin position="7"/>
        <end position="61"/>
    </location>
</feature>
<evidence type="ECO:0000313" key="2">
    <source>
        <dbReference type="EMBL" id="MFC3760201.1"/>
    </source>
</evidence>
<dbReference type="CDD" id="cd00093">
    <property type="entry name" value="HTH_XRE"/>
    <property type="match status" value="1"/>
</dbReference>
<dbReference type="Proteomes" id="UP001595699">
    <property type="component" value="Unassembled WGS sequence"/>
</dbReference>
<proteinExistence type="predicted"/>
<organism evidence="2 3">
    <name type="scientific">Tenggerimyces flavus</name>
    <dbReference type="NCBI Taxonomy" id="1708749"/>
    <lineage>
        <taxon>Bacteria</taxon>
        <taxon>Bacillati</taxon>
        <taxon>Actinomycetota</taxon>
        <taxon>Actinomycetes</taxon>
        <taxon>Propionibacteriales</taxon>
        <taxon>Nocardioidaceae</taxon>
        <taxon>Tenggerimyces</taxon>
    </lineage>
</organism>
<comment type="caution">
    <text evidence="2">The sequence shown here is derived from an EMBL/GenBank/DDBJ whole genome shotgun (WGS) entry which is preliminary data.</text>
</comment>
<dbReference type="EMBL" id="JBHRZH010000004">
    <property type="protein sequence ID" value="MFC3760201.1"/>
    <property type="molecule type" value="Genomic_DNA"/>
</dbReference>
<accession>A0ABV7Y4K5</accession>
<dbReference type="SMART" id="SM00530">
    <property type="entry name" value="HTH_XRE"/>
    <property type="match status" value="1"/>
</dbReference>
<keyword evidence="3" id="KW-1185">Reference proteome</keyword>